<dbReference type="Pfam" id="PF00535">
    <property type="entry name" value="Glycos_transf_2"/>
    <property type="match status" value="1"/>
</dbReference>
<comment type="caution">
    <text evidence="2">The sequence shown here is derived from an EMBL/GenBank/DDBJ whole genome shotgun (WGS) entry which is preliminary data.</text>
</comment>
<dbReference type="RefSeq" id="WP_006370072.1">
    <property type="nucleotide sequence ID" value="NZ_CP116236.1"/>
</dbReference>
<dbReference type="PANTHER" id="PTHR43685">
    <property type="entry name" value="GLYCOSYLTRANSFERASE"/>
    <property type="match status" value="1"/>
</dbReference>
<dbReference type="InterPro" id="IPR050834">
    <property type="entry name" value="Glycosyltransf_2"/>
</dbReference>
<dbReference type="InterPro" id="IPR029044">
    <property type="entry name" value="Nucleotide-diphossugar_trans"/>
</dbReference>
<feature type="domain" description="Glycosyltransferase 2-like" evidence="1">
    <location>
        <begin position="13"/>
        <end position="165"/>
    </location>
</feature>
<organism evidence="2 3">
    <name type="scientific">Gordonia polyisoprenivorans</name>
    <dbReference type="NCBI Taxonomy" id="84595"/>
    <lineage>
        <taxon>Bacteria</taxon>
        <taxon>Bacillati</taxon>
        <taxon>Actinomycetota</taxon>
        <taxon>Actinomycetes</taxon>
        <taxon>Mycobacteriales</taxon>
        <taxon>Gordoniaceae</taxon>
        <taxon>Gordonia</taxon>
    </lineage>
</organism>
<keyword evidence="2" id="KW-0808">Transferase</keyword>
<reference evidence="2 3" key="1">
    <citation type="submission" date="2020-04" db="EMBL/GenBank/DDBJ databases">
        <title>MicrobeNet Type strains.</title>
        <authorList>
            <person name="Nicholson A.C."/>
        </authorList>
    </citation>
    <scope>NUCLEOTIDE SEQUENCE [LARGE SCALE GENOMIC DNA]</scope>
    <source>
        <strain evidence="2 3">ATCC BAA-14</strain>
    </source>
</reference>
<dbReference type="SUPFAM" id="SSF53448">
    <property type="entry name" value="Nucleotide-diphospho-sugar transferases"/>
    <property type="match status" value="1"/>
</dbReference>
<accession>A0A846WLY0</accession>
<dbReference type="AlphaFoldDB" id="A0A846WLY0"/>
<sequence>MALTGRSDPPLVTVLMPAYNAADHIEAAARSILEQGVDDLELLVIDDGSTDGGAEVLHTLDEPRIRVVRQPNSGLVAALNRGLDEARGRYLARMDADDISTPGRLQSQLRWFHRHPDGIACGTDYELFGSMTGRVRMPRSDRACRQRLLLAGSLCGASVMMRRDVVTEAALRFDPQFAHAEDYEFYARLSAFGRIGNVASVGYRYRIHPSQVSNRHSAEQREAHLAIAAAHANRTGVRALPDHVVRDLLWPEEAGVVRTAVISSAAAARAFRRKPGVQTARFCSRRVIEATLAARRR</sequence>
<dbReference type="GO" id="GO:0016740">
    <property type="term" value="F:transferase activity"/>
    <property type="evidence" value="ECO:0007669"/>
    <property type="project" value="UniProtKB-KW"/>
</dbReference>
<dbReference type="PANTHER" id="PTHR43685:SF10">
    <property type="entry name" value="LACTO-N-NEOTETRAOSE BIOSYNTHESIS GLYCOSYL TRANSFERASE LGTA"/>
    <property type="match status" value="1"/>
</dbReference>
<protein>
    <submittedName>
        <fullName evidence="2">Glycosyltransferase family 2 protein</fullName>
    </submittedName>
</protein>
<dbReference type="InterPro" id="IPR001173">
    <property type="entry name" value="Glyco_trans_2-like"/>
</dbReference>
<dbReference type="CDD" id="cd00761">
    <property type="entry name" value="Glyco_tranf_GTA_type"/>
    <property type="match status" value="1"/>
</dbReference>
<gene>
    <name evidence="2" type="ORF">HGA05_12040</name>
</gene>
<evidence type="ECO:0000313" key="3">
    <source>
        <dbReference type="Proteomes" id="UP000563898"/>
    </source>
</evidence>
<dbReference type="Proteomes" id="UP000563898">
    <property type="component" value="Unassembled WGS sequence"/>
</dbReference>
<dbReference type="EMBL" id="JAAXPC010000006">
    <property type="protein sequence ID" value="NKY02309.1"/>
    <property type="molecule type" value="Genomic_DNA"/>
</dbReference>
<dbReference type="Gene3D" id="3.90.550.10">
    <property type="entry name" value="Spore Coat Polysaccharide Biosynthesis Protein SpsA, Chain A"/>
    <property type="match status" value="1"/>
</dbReference>
<evidence type="ECO:0000259" key="1">
    <source>
        <dbReference type="Pfam" id="PF00535"/>
    </source>
</evidence>
<evidence type="ECO:0000313" key="2">
    <source>
        <dbReference type="EMBL" id="NKY02309.1"/>
    </source>
</evidence>
<proteinExistence type="predicted"/>
<name>A0A846WLY0_9ACTN</name>